<proteinExistence type="predicted"/>
<evidence type="ECO:0000313" key="2">
    <source>
        <dbReference type="Proteomes" id="UP000735302"/>
    </source>
</evidence>
<dbReference type="EMBL" id="BLXT01006930">
    <property type="protein sequence ID" value="GFO34751.1"/>
    <property type="molecule type" value="Genomic_DNA"/>
</dbReference>
<dbReference type="AlphaFoldDB" id="A0AAV4CS81"/>
<organism evidence="1 2">
    <name type="scientific">Plakobranchus ocellatus</name>
    <dbReference type="NCBI Taxonomy" id="259542"/>
    <lineage>
        <taxon>Eukaryota</taxon>
        <taxon>Metazoa</taxon>
        <taxon>Spiralia</taxon>
        <taxon>Lophotrochozoa</taxon>
        <taxon>Mollusca</taxon>
        <taxon>Gastropoda</taxon>
        <taxon>Heterobranchia</taxon>
        <taxon>Euthyneura</taxon>
        <taxon>Panpulmonata</taxon>
        <taxon>Sacoglossa</taxon>
        <taxon>Placobranchoidea</taxon>
        <taxon>Plakobranchidae</taxon>
        <taxon>Plakobranchus</taxon>
    </lineage>
</organism>
<accession>A0AAV4CS81</accession>
<protein>
    <submittedName>
        <fullName evidence="1">Uncharacterized protein</fullName>
    </submittedName>
</protein>
<reference evidence="1 2" key="1">
    <citation type="journal article" date="2021" name="Elife">
        <title>Chloroplast acquisition without the gene transfer in kleptoplastic sea slugs, Plakobranchus ocellatus.</title>
        <authorList>
            <person name="Maeda T."/>
            <person name="Takahashi S."/>
            <person name="Yoshida T."/>
            <person name="Shimamura S."/>
            <person name="Takaki Y."/>
            <person name="Nagai Y."/>
            <person name="Toyoda A."/>
            <person name="Suzuki Y."/>
            <person name="Arimoto A."/>
            <person name="Ishii H."/>
            <person name="Satoh N."/>
            <person name="Nishiyama T."/>
            <person name="Hasebe M."/>
            <person name="Maruyama T."/>
            <person name="Minagawa J."/>
            <person name="Obokata J."/>
            <person name="Shigenobu S."/>
        </authorList>
    </citation>
    <scope>NUCLEOTIDE SEQUENCE [LARGE SCALE GENOMIC DNA]</scope>
</reference>
<keyword evidence="2" id="KW-1185">Reference proteome</keyword>
<dbReference type="Proteomes" id="UP000735302">
    <property type="component" value="Unassembled WGS sequence"/>
</dbReference>
<gene>
    <name evidence="1" type="ORF">PoB_006125600</name>
</gene>
<comment type="caution">
    <text evidence="1">The sequence shown here is derived from an EMBL/GenBank/DDBJ whole genome shotgun (WGS) entry which is preliminary data.</text>
</comment>
<name>A0AAV4CS81_9GAST</name>
<sequence>MSSEALRPLTADQQTDQHFIIGSSDHSILPPRPAVLPPVRTSSSPDNLCTHTKDITLTGFEVCVHISCVIREDSVIGLITAQTITTSVVRPSLWIKFYTRFHCATGQEGPFYIPVGLCQSASRLTLYQAPVLSELCQCGSVKPQDATHHGSRAGLVGPLS</sequence>
<evidence type="ECO:0000313" key="1">
    <source>
        <dbReference type="EMBL" id="GFO34751.1"/>
    </source>
</evidence>